<comment type="caution">
    <text evidence="2">The sequence shown here is derived from an EMBL/GenBank/DDBJ whole genome shotgun (WGS) entry which is preliminary data.</text>
</comment>
<dbReference type="AlphaFoldDB" id="A0A2D6M0G5"/>
<sequence>MPIAVSADKAKELIQTALASRNWKDIFVEKTKLFLVPYYFFEYHTYSEKEHNGEKIVSEVKKGVLVLDPETSEIVKGIAESLPPEKQMMREIPQEQEFEIKKAKLEIGGAKKIALLKTAEMIEKPLDKVSILNLKKFYVPLWEMSGKIAKQDIVVHISAVDGNILEEDLLPYREKSAKEITKEALNELKDPKTWLKYTQELVEMAGRNRGGERSALMETIMANRYRVASVILVIVLIIIVLFL</sequence>
<evidence type="ECO:0000256" key="1">
    <source>
        <dbReference type="SAM" id="Phobius"/>
    </source>
</evidence>
<keyword evidence="1" id="KW-0812">Transmembrane</keyword>
<feature type="transmembrane region" description="Helical" evidence="1">
    <location>
        <begin position="225"/>
        <end position="242"/>
    </location>
</feature>
<accession>A0A2D6M0G5</accession>
<organism evidence="2 3">
    <name type="scientific">Candidatus Iainarchaeum sp</name>
    <dbReference type="NCBI Taxonomy" id="3101447"/>
    <lineage>
        <taxon>Archaea</taxon>
        <taxon>Candidatus Iainarchaeota</taxon>
        <taxon>Candidatus Iainarchaeia</taxon>
        <taxon>Candidatus Iainarchaeales</taxon>
        <taxon>Candidatus Iainarchaeaceae</taxon>
        <taxon>Candidatus Iainarchaeum</taxon>
    </lineage>
</organism>
<evidence type="ECO:0000313" key="2">
    <source>
        <dbReference type="EMBL" id="MAG21926.1"/>
    </source>
</evidence>
<protein>
    <submittedName>
        <fullName evidence="2">Uncharacterized protein</fullName>
    </submittedName>
</protein>
<dbReference type="Proteomes" id="UP000226592">
    <property type="component" value="Unassembled WGS sequence"/>
</dbReference>
<gene>
    <name evidence="2" type="ORF">CL943_01290</name>
</gene>
<proteinExistence type="predicted"/>
<name>A0A2D6M0G5_9ARCH</name>
<keyword evidence="1" id="KW-0472">Membrane</keyword>
<evidence type="ECO:0000313" key="3">
    <source>
        <dbReference type="Proteomes" id="UP000226592"/>
    </source>
</evidence>
<reference evidence="3" key="1">
    <citation type="submission" date="2017-09" db="EMBL/GenBank/DDBJ databases">
        <title>The Reconstruction of 2,631 Draft Metagenome-Assembled Genomes from the Global Oceans.</title>
        <authorList>
            <person name="Tully B.J."/>
            <person name="Graham E.D."/>
            <person name="Heidelberg J.F."/>
        </authorList>
    </citation>
    <scope>NUCLEOTIDE SEQUENCE [LARGE SCALE GENOMIC DNA]</scope>
</reference>
<keyword evidence="1" id="KW-1133">Transmembrane helix</keyword>
<dbReference type="EMBL" id="NZBU01000005">
    <property type="protein sequence ID" value="MAG21926.1"/>
    <property type="molecule type" value="Genomic_DNA"/>
</dbReference>